<dbReference type="InterPro" id="IPR050490">
    <property type="entry name" value="Bact_solute-bd_prot1"/>
</dbReference>
<dbReference type="RefSeq" id="WP_161693636.1">
    <property type="nucleotide sequence ID" value="NZ_JAAAMU010000001.1"/>
</dbReference>
<feature type="chain" id="PRO_5039138579" evidence="3">
    <location>
        <begin position="24"/>
        <end position="573"/>
    </location>
</feature>
<dbReference type="Gene3D" id="3.40.190.10">
    <property type="entry name" value="Periplasmic binding protein-like II"/>
    <property type="match status" value="3"/>
</dbReference>
<protein>
    <submittedName>
        <fullName evidence="4">Extracellular solute-binding protein</fullName>
    </submittedName>
</protein>
<organism evidence="4 5">
    <name type="scientific">Paenibacillus sacheonensis</name>
    <dbReference type="NCBI Taxonomy" id="742054"/>
    <lineage>
        <taxon>Bacteria</taxon>
        <taxon>Bacillati</taxon>
        <taxon>Bacillota</taxon>
        <taxon>Bacilli</taxon>
        <taxon>Bacillales</taxon>
        <taxon>Paenibacillaceae</taxon>
        <taxon>Paenibacillus</taxon>
    </lineage>
</organism>
<keyword evidence="5" id="KW-1185">Reference proteome</keyword>
<dbReference type="PANTHER" id="PTHR43649">
    <property type="entry name" value="ARABINOSE-BINDING PROTEIN-RELATED"/>
    <property type="match status" value="1"/>
</dbReference>
<comment type="caution">
    <text evidence="4">The sequence shown here is derived from an EMBL/GenBank/DDBJ whole genome shotgun (WGS) entry which is preliminary data.</text>
</comment>
<feature type="signal peptide" evidence="3">
    <location>
        <begin position="1"/>
        <end position="23"/>
    </location>
</feature>
<reference evidence="4 5" key="1">
    <citation type="submission" date="2020-01" db="EMBL/GenBank/DDBJ databases">
        <title>Paenibacillus soybeanensis sp. nov. isolated from the nodules of soybean (Glycine max(L.) Merr).</title>
        <authorList>
            <person name="Wang H."/>
        </authorList>
    </citation>
    <scope>NUCLEOTIDE SEQUENCE [LARGE SCALE GENOMIC DNA]</scope>
    <source>
        <strain evidence="4 5">DSM 23054</strain>
    </source>
</reference>
<dbReference type="PANTHER" id="PTHR43649:SF33">
    <property type="entry name" value="POLYGALACTURONAN_RHAMNOGALACTURONAN-BINDING PROTEIN YTCQ"/>
    <property type="match status" value="1"/>
</dbReference>
<accession>A0A7X4YLH5</accession>
<feature type="region of interest" description="Disordered" evidence="2">
    <location>
        <begin position="24"/>
        <end position="88"/>
    </location>
</feature>
<dbReference type="CDD" id="cd13580">
    <property type="entry name" value="PBP2_AlgQ_like_1"/>
    <property type="match status" value="1"/>
</dbReference>
<evidence type="ECO:0000256" key="2">
    <source>
        <dbReference type="SAM" id="MobiDB-lite"/>
    </source>
</evidence>
<evidence type="ECO:0000313" key="5">
    <source>
        <dbReference type="Proteomes" id="UP000558113"/>
    </source>
</evidence>
<feature type="compositionally biased region" description="Polar residues" evidence="2">
    <location>
        <begin position="24"/>
        <end position="33"/>
    </location>
</feature>
<evidence type="ECO:0000256" key="3">
    <source>
        <dbReference type="SAM" id="SignalP"/>
    </source>
</evidence>
<dbReference type="PROSITE" id="PS51257">
    <property type="entry name" value="PROKAR_LIPOPROTEIN"/>
    <property type="match status" value="1"/>
</dbReference>
<sequence>MKEKTLRKASLSVALAMSLALTACGNSGSNGNDPDTANGDTPANANAANDGAASGSKDPFGPLPEKTTLTVLKADPDSTPKDLGLPEGDTVLKNRYVQALSDKMNIDVQFPVVVKGSAIGDKTNLMIASNDITDVMLVSYTQYQQMIKADMLEDLTQVYRDYASPALKGVLQTDGGKAMNLATVDGKLYGIPTMGTLHNSDPLVWLRKDWLDKLSLQPPKTIDELNAILKAFIEKDPDGDGKKDTIGMPGAQTFTGQWASTYGFDPVFDYYKSYVKNWIKGPDGTVQYGSIQPQTKDALKKLSEMYAEGLVPKDFPVLKNEQANELVISGKAGAFFGPWWSGWSPLNDAIKNDPTADWQAYALKDADGVARAKQETPIGTIAVLKKGFKHPEALVKVVNYEYQVTLDDPADAGGDPYAGLVLPNWQTLPIALALWRADSVILDHTGILAASKGEALPDVPEATAVNYKTMGAFWAKGIDWLRKNPDNYGEPISRIIGVNPIIENDIEPVYSEFYSTTKTMQRKMTNLNKLEEDAMIKIITGEKPVDYFDDFVSQWKKQGGDEITQEVNEALKQ</sequence>
<feature type="compositionally biased region" description="Low complexity" evidence="2">
    <location>
        <begin position="35"/>
        <end position="53"/>
    </location>
</feature>
<gene>
    <name evidence="4" type="ORF">GT003_01375</name>
</gene>
<dbReference type="AlphaFoldDB" id="A0A7X4YLH5"/>
<keyword evidence="1 3" id="KW-0732">Signal</keyword>
<proteinExistence type="predicted"/>
<name>A0A7X4YLH5_9BACL</name>
<evidence type="ECO:0000256" key="1">
    <source>
        <dbReference type="ARBA" id="ARBA00022729"/>
    </source>
</evidence>
<dbReference type="OrthoDB" id="9787283at2"/>
<dbReference type="SUPFAM" id="SSF53850">
    <property type="entry name" value="Periplasmic binding protein-like II"/>
    <property type="match status" value="1"/>
</dbReference>
<dbReference type="EMBL" id="JAAAMU010000001">
    <property type="protein sequence ID" value="NBC67644.1"/>
    <property type="molecule type" value="Genomic_DNA"/>
</dbReference>
<evidence type="ECO:0000313" key="4">
    <source>
        <dbReference type="EMBL" id="NBC67644.1"/>
    </source>
</evidence>
<dbReference type="Proteomes" id="UP000558113">
    <property type="component" value="Unassembled WGS sequence"/>
</dbReference>